<dbReference type="InterPro" id="IPR001368">
    <property type="entry name" value="TNFR/NGFR_Cys_rich_reg"/>
</dbReference>
<keyword evidence="6" id="KW-1185">Reference proteome</keyword>
<feature type="transmembrane region" description="Helical" evidence="3">
    <location>
        <begin position="188"/>
        <end position="210"/>
    </location>
</feature>
<dbReference type="PANTHER" id="PTHR46875:SF3">
    <property type="entry name" value="CD40 MOLECULE, TNF RECEPTOR SUPERFAMILY MEMBER 5"/>
    <property type="match status" value="1"/>
</dbReference>
<feature type="signal peptide" evidence="4">
    <location>
        <begin position="1"/>
        <end position="19"/>
    </location>
</feature>
<feature type="compositionally biased region" description="Low complexity" evidence="2">
    <location>
        <begin position="274"/>
        <end position="287"/>
    </location>
</feature>
<evidence type="ECO:0000256" key="1">
    <source>
        <dbReference type="PROSITE-ProRule" id="PRU00206"/>
    </source>
</evidence>
<keyword evidence="3" id="KW-0472">Membrane</keyword>
<dbReference type="Proteomes" id="UP000515129">
    <property type="component" value="Chromosome 48"/>
</dbReference>
<protein>
    <submittedName>
        <fullName evidence="7">Tumor necrosis factor receptor superfamily member 5-like</fullName>
    </submittedName>
</protein>
<dbReference type="GO" id="GO:0002768">
    <property type="term" value="P:immune response-regulating cell surface receptor signaling pathway"/>
    <property type="evidence" value="ECO:0007669"/>
    <property type="project" value="TreeGrafter"/>
</dbReference>
<name>A0A6P6M8R6_CARAU</name>
<dbReference type="SUPFAM" id="SSF57586">
    <property type="entry name" value="TNF receptor-like"/>
    <property type="match status" value="2"/>
</dbReference>
<dbReference type="GO" id="GO:0009897">
    <property type="term" value="C:external side of plasma membrane"/>
    <property type="evidence" value="ECO:0007669"/>
    <property type="project" value="TreeGrafter"/>
</dbReference>
<dbReference type="RefSeq" id="XP_026092954.1">
    <property type="nucleotide sequence ID" value="XM_026237169.1"/>
</dbReference>
<evidence type="ECO:0000256" key="3">
    <source>
        <dbReference type="SAM" id="Phobius"/>
    </source>
</evidence>
<gene>
    <name evidence="7" type="primary">LOC113065701</name>
</gene>
<sequence>MKTVVFICFLVTLLYLVSCCDEDTHYLKVDKCCKKCGPGKRMLKDDNCDDPRCQDCLDGEYQSGFTSDTKCERQPSCDPNLHFQPQMNPSKTSLSKCQCEAGYYCTQEDDCDTCRKRTVCKAGERVLIEGSQFGDTVCEPCKNGTFSTHESAVTCKEWTICEHGFDKNAPGSSTSDRICVDDRRAHRGAVVVGVVALLLILIGIAATLYFTKGNKCWKELHKHFNKGRSHEHLDVEKPIYQQPVEVDEPVSPSPSNVTENGNVVEQERGKEPVYPSAESNSYSYSYS</sequence>
<feature type="repeat" description="TNFR-Cys" evidence="1">
    <location>
        <begin position="98"/>
        <end position="138"/>
    </location>
</feature>
<dbReference type="OrthoDB" id="9932129at2759"/>
<feature type="domain" description="TNFR-Cys" evidence="5">
    <location>
        <begin position="98"/>
        <end position="138"/>
    </location>
</feature>
<evidence type="ECO:0000313" key="6">
    <source>
        <dbReference type="Proteomes" id="UP000515129"/>
    </source>
</evidence>
<keyword evidence="4" id="KW-0732">Signal</keyword>
<evidence type="ECO:0000256" key="4">
    <source>
        <dbReference type="SAM" id="SignalP"/>
    </source>
</evidence>
<evidence type="ECO:0000313" key="7">
    <source>
        <dbReference type="RefSeq" id="XP_026092954.1"/>
    </source>
</evidence>
<feature type="region of interest" description="Disordered" evidence="2">
    <location>
        <begin position="244"/>
        <end position="287"/>
    </location>
</feature>
<dbReference type="PANTHER" id="PTHR46875">
    <property type="entry name" value="TUMOR NECROSIS FACTOR RECEPTOR SUPERFAMILY MEMBER 5"/>
    <property type="match status" value="1"/>
</dbReference>
<evidence type="ECO:0000256" key="2">
    <source>
        <dbReference type="SAM" id="MobiDB-lite"/>
    </source>
</evidence>
<proteinExistence type="predicted"/>
<keyword evidence="3" id="KW-0812">Transmembrane</keyword>
<dbReference type="Pfam" id="PF00020">
    <property type="entry name" value="TNFR_c6"/>
    <property type="match status" value="1"/>
</dbReference>
<organism evidence="6 7">
    <name type="scientific">Carassius auratus</name>
    <name type="common">Goldfish</name>
    <dbReference type="NCBI Taxonomy" id="7957"/>
    <lineage>
        <taxon>Eukaryota</taxon>
        <taxon>Metazoa</taxon>
        <taxon>Chordata</taxon>
        <taxon>Craniata</taxon>
        <taxon>Vertebrata</taxon>
        <taxon>Euteleostomi</taxon>
        <taxon>Actinopterygii</taxon>
        <taxon>Neopterygii</taxon>
        <taxon>Teleostei</taxon>
        <taxon>Ostariophysi</taxon>
        <taxon>Cypriniformes</taxon>
        <taxon>Cyprinidae</taxon>
        <taxon>Cyprininae</taxon>
        <taxon>Carassius</taxon>
    </lineage>
</organism>
<feature type="disulfide bond" evidence="1">
    <location>
        <begin position="99"/>
        <end position="114"/>
    </location>
</feature>
<feature type="disulfide bond" evidence="1">
    <location>
        <begin position="120"/>
        <end position="138"/>
    </location>
</feature>
<dbReference type="KEGG" id="caua:113065701"/>
<evidence type="ECO:0000259" key="5">
    <source>
        <dbReference type="PROSITE" id="PS50050"/>
    </source>
</evidence>
<reference evidence="7" key="1">
    <citation type="submission" date="2025-08" db="UniProtKB">
        <authorList>
            <consortium name="RefSeq"/>
        </authorList>
    </citation>
    <scope>IDENTIFICATION</scope>
    <source>
        <strain evidence="7">Wakin</strain>
        <tissue evidence="7">Muscle</tissue>
    </source>
</reference>
<keyword evidence="1" id="KW-1015">Disulfide bond</keyword>
<accession>A0A6P6M8R6</accession>
<comment type="caution">
    <text evidence="1">Lacks conserved residue(s) required for the propagation of feature annotation.</text>
</comment>
<dbReference type="Gene3D" id="2.10.50.10">
    <property type="entry name" value="Tumor Necrosis Factor Receptor, subunit A, domain 2"/>
    <property type="match status" value="3"/>
</dbReference>
<dbReference type="AlphaFoldDB" id="A0A6P6M8R6"/>
<feature type="chain" id="PRO_5028309853" evidence="4">
    <location>
        <begin position="20"/>
        <end position="287"/>
    </location>
</feature>
<dbReference type="GeneID" id="113065701"/>
<dbReference type="SMART" id="SM00208">
    <property type="entry name" value="TNFR"/>
    <property type="match status" value="3"/>
</dbReference>
<dbReference type="GO" id="GO:0035631">
    <property type="term" value="C:CD40 receptor complex"/>
    <property type="evidence" value="ECO:0007669"/>
    <property type="project" value="TreeGrafter"/>
</dbReference>
<dbReference type="InterPro" id="IPR052135">
    <property type="entry name" value="TNFRSF5"/>
</dbReference>
<dbReference type="PROSITE" id="PS50050">
    <property type="entry name" value="TNFR_NGFR_2"/>
    <property type="match status" value="1"/>
</dbReference>
<keyword evidence="3" id="KW-1133">Transmembrane helix</keyword>